<keyword evidence="2" id="KW-0732">Signal</keyword>
<dbReference type="SUPFAM" id="SSF48452">
    <property type="entry name" value="TPR-like"/>
    <property type="match status" value="1"/>
</dbReference>
<reference evidence="3 4" key="1">
    <citation type="submission" date="2018-08" db="EMBL/GenBank/DDBJ databases">
        <title>Mucilaginibacter sp. MYSH2.</title>
        <authorList>
            <person name="Seo T."/>
        </authorList>
    </citation>
    <scope>NUCLEOTIDE SEQUENCE [LARGE SCALE GENOMIC DNA]</scope>
    <source>
        <strain evidence="3 4">MYSH2</strain>
    </source>
</reference>
<organism evidence="3 4">
    <name type="scientific">Mucilaginibacter conchicola</name>
    <dbReference type="NCBI Taxonomy" id="2303333"/>
    <lineage>
        <taxon>Bacteria</taxon>
        <taxon>Pseudomonadati</taxon>
        <taxon>Bacteroidota</taxon>
        <taxon>Sphingobacteriia</taxon>
        <taxon>Sphingobacteriales</taxon>
        <taxon>Sphingobacteriaceae</taxon>
        <taxon>Mucilaginibacter</taxon>
    </lineage>
</organism>
<proteinExistence type="predicted"/>
<evidence type="ECO:0000313" key="3">
    <source>
        <dbReference type="EMBL" id="RFZ95221.1"/>
    </source>
</evidence>
<comment type="caution">
    <text evidence="3">The sequence shown here is derived from an EMBL/GenBank/DDBJ whole genome shotgun (WGS) entry which is preliminary data.</text>
</comment>
<evidence type="ECO:0000256" key="1">
    <source>
        <dbReference type="PROSITE-ProRule" id="PRU00339"/>
    </source>
</evidence>
<keyword evidence="1" id="KW-0802">TPR repeat</keyword>
<dbReference type="AlphaFoldDB" id="A0A372NZ93"/>
<feature type="repeat" description="TPR" evidence="1">
    <location>
        <begin position="64"/>
        <end position="97"/>
    </location>
</feature>
<evidence type="ECO:0000313" key="4">
    <source>
        <dbReference type="Proteomes" id="UP000264217"/>
    </source>
</evidence>
<dbReference type="EMBL" id="QWDC01000001">
    <property type="protein sequence ID" value="RFZ95221.1"/>
    <property type="molecule type" value="Genomic_DNA"/>
</dbReference>
<feature type="chain" id="PRO_5016786506" evidence="2">
    <location>
        <begin position="20"/>
        <end position="184"/>
    </location>
</feature>
<dbReference type="PROSITE" id="PS50005">
    <property type="entry name" value="TPR"/>
    <property type="match status" value="1"/>
</dbReference>
<evidence type="ECO:0000256" key="2">
    <source>
        <dbReference type="SAM" id="SignalP"/>
    </source>
</evidence>
<dbReference type="InterPro" id="IPR011990">
    <property type="entry name" value="TPR-like_helical_dom_sf"/>
</dbReference>
<name>A0A372NZ93_9SPHI</name>
<keyword evidence="4" id="KW-1185">Reference proteome</keyword>
<dbReference type="Proteomes" id="UP000264217">
    <property type="component" value="Unassembled WGS sequence"/>
</dbReference>
<dbReference type="InterPro" id="IPR019734">
    <property type="entry name" value="TPR_rpt"/>
</dbReference>
<accession>A0A372NZ93</accession>
<dbReference type="Gene3D" id="1.25.40.10">
    <property type="entry name" value="Tetratricopeptide repeat domain"/>
    <property type="match status" value="1"/>
</dbReference>
<protein>
    <submittedName>
        <fullName evidence="3">Uncharacterized protein</fullName>
    </submittedName>
</protein>
<gene>
    <name evidence="3" type="ORF">D0C36_06760</name>
</gene>
<sequence>MKKLLFALCLLFAVSFAHAQTAEEVYSKYLDFNLARMQQETDKALDLGEDILPNADKLTAGARNNFYYSVGNLYENNSQSVKAIECYEKVVAAVPDYYVAQRGLGYLYAKQADALKATGGANYIAAVRKALPHLEKAQACDPDDDTLKMIQYFYKAINDKNGLTTLNDRLKSLKKNCIDLLDDK</sequence>
<feature type="signal peptide" evidence="2">
    <location>
        <begin position="1"/>
        <end position="19"/>
    </location>
</feature>